<dbReference type="InterPro" id="IPR036291">
    <property type="entry name" value="NAD(P)-bd_dom_sf"/>
</dbReference>
<reference evidence="4 5" key="1">
    <citation type="submission" date="2015-06" db="EMBL/GenBank/DDBJ databases">
        <title>Draft genome sequence of beer spoilage bacterium Megasphaera cerevisiae type strain 20462.</title>
        <authorList>
            <person name="Kutumbaka K."/>
            <person name="Pasmowitz J."/>
            <person name="Mategko J."/>
            <person name="Reyes D."/>
            <person name="Friedrich A."/>
            <person name="Han S."/>
            <person name="Martens-Habbena W."/>
            <person name="Neal-McKinney J."/>
            <person name="Janagama H.K."/>
            <person name="Nadala C."/>
            <person name="Samadpour M."/>
        </authorList>
    </citation>
    <scope>NUCLEOTIDE SEQUENCE [LARGE SCALE GENOMIC DNA]</scope>
    <source>
        <strain evidence="4 5">DSM 20462</strain>
    </source>
</reference>
<gene>
    <name evidence="4" type="ORF">AB840_05645</name>
</gene>
<dbReference type="InterPro" id="IPR020904">
    <property type="entry name" value="Sc_DH/Rdtase_CS"/>
</dbReference>
<comment type="similarity">
    <text evidence="1">Belongs to the short-chain dehydrogenases/reductases (SDR) family.</text>
</comment>
<evidence type="ECO:0000313" key="4">
    <source>
        <dbReference type="EMBL" id="KMO86903.1"/>
    </source>
</evidence>
<dbReference type="FunFam" id="3.40.50.720:FF:000084">
    <property type="entry name" value="Short-chain dehydrogenase reductase"/>
    <property type="match status" value="1"/>
</dbReference>
<comment type="caution">
    <text evidence="4">The sequence shown here is derived from an EMBL/GenBank/DDBJ whole genome shotgun (WGS) entry which is preliminary data.</text>
</comment>
<protein>
    <submittedName>
        <fullName evidence="4">3-oxoacyl-ACP reductase</fullName>
    </submittedName>
</protein>
<dbReference type="InterPro" id="IPR057326">
    <property type="entry name" value="KR_dom"/>
</dbReference>
<dbReference type="PANTHER" id="PTHR42760:SF40">
    <property type="entry name" value="3-OXOACYL-[ACYL-CARRIER-PROTEIN] REDUCTASE, CHLOROPLASTIC"/>
    <property type="match status" value="1"/>
</dbReference>
<sequence length="258" mass="26851">MTQNLYSYNDKIVLVTGGGSGMGRAIAQAFLDNHASVAVVGRRMEALRETVAAYSGERSLTISKDISEPEAPAQIVKAVLAHFGRLDVVVSNAGIFEGGDVTALDQPGWERMRSVNIDALFYLAKAAFPALAASGGTLIAVSSVSGLNGDWKQAAYNATKHAVTGFIRSLALDWGEKGIRVNAVAPAFTVTDMTAGVADKPELLSQFVNRIPLGRPGKPSDIAPAVLFLASPDAAYITGVVLPVDGGTSASTGQPHVV</sequence>
<dbReference type="EMBL" id="LEKT01000013">
    <property type="protein sequence ID" value="KMO86903.1"/>
    <property type="molecule type" value="Genomic_DNA"/>
</dbReference>
<dbReference type="Pfam" id="PF13561">
    <property type="entry name" value="adh_short_C2"/>
    <property type="match status" value="1"/>
</dbReference>
<evidence type="ECO:0000313" key="5">
    <source>
        <dbReference type="Proteomes" id="UP000036503"/>
    </source>
</evidence>
<name>A0A0J6WXE3_9FIRM</name>
<organism evidence="4 5">
    <name type="scientific">Megasphaera cerevisiae DSM 20462</name>
    <dbReference type="NCBI Taxonomy" id="1122219"/>
    <lineage>
        <taxon>Bacteria</taxon>
        <taxon>Bacillati</taxon>
        <taxon>Bacillota</taxon>
        <taxon>Negativicutes</taxon>
        <taxon>Veillonellales</taxon>
        <taxon>Veillonellaceae</taxon>
        <taxon>Megasphaera</taxon>
    </lineage>
</organism>
<dbReference type="OrthoDB" id="9803333at2"/>
<keyword evidence="2" id="KW-0560">Oxidoreductase</keyword>
<dbReference type="InterPro" id="IPR002347">
    <property type="entry name" value="SDR_fam"/>
</dbReference>
<proteinExistence type="inferred from homology"/>
<feature type="domain" description="Ketoreductase" evidence="3">
    <location>
        <begin position="11"/>
        <end position="193"/>
    </location>
</feature>
<dbReference type="GO" id="GO:0016616">
    <property type="term" value="F:oxidoreductase activity, acting on the CH-OH group of donors, NAD or NADP as acceptor"/>
    <property type="evidence" value="ECO:0007669"/>
    <property type="project" value="UniProtKB-ARBA"/>
</dbReference>
<dbReference type="PROSITE" id="PS00061">
    <property type="entry name" value="ADH_SHORT"/>
    <property type="match status" value="1"/>
</dbReference>
<dbReference type="GO" id="GO:0030497">
    <property type="term" value="P:fatty acid elongation"/>
    <property type="evidence" value="ECO:0007669"/>
    <property type="project" value="TreeGrafter"/>
</dbReference>
<dbReference type="InParanoid" id="A0A0J6WXE3"/>
<dbReference type="SUPFAM" id="SSF51735">
    <property type="entry name" value="NAD(P)-binding Rossmann-fold domains"/>
    <property type="match status" value="1"/>
</dbReference>
<dbReference type="Proteomes" id="UP000036503">
    <property type="component" value="Unassembled WGS sequence"/>
</dbReference>
<evidence type="ECO:0000259" key="3">
    <source>
        <dbReference type="SMART" id="SM00822"/>
    </source>
</evidence>
<dbReference type="PRINTS" id="PR00080">
    <property type="entry name" value="SDRFAMILY"/>
</dbReference>
<accession>A0A0J6WXE3</accession>
<evidence type="ECO:0000256" key="2">
    <source>
        <dbReference type="ARBA" id="ARBA00023002"/>
    </source>
</evidence>
<evidence type="ECO:0000256" key="1">
    <source>
        <dbReference type="ARBA" id="ARBA00006484"/>
    </source>
</evidence>
<dbReference type="PANTHER" id="PTHR42760">
    <property type="entry name" value="SHORT-CHAIN DEHYDROGENASES/REDUCTASES FAMILY MEMBER"/>
    <property type="match status" value="1"/>
</dbReference>
<dbReference type="PRINTS" id="PR00081">
    <property type="entry name" value="GDHRDH"/>
</dbReference>
<dbReference type="GO" id="GO:0008206">
    <property type="term" value="P:bile acid metabolic process"/>
    <property type="evidence" value="ECO:0007669"/>
    <property type="project" value="UniProtKB-ARBA"/>
</dbReference>
<dbReference type="Gene3D" id="3.40.50.720">
    <property type="entry name" value="NAD(P)-binding Rossmann-like Domain"/>
    <property type="match status" value="1"/>
</dbReference>
<dbReference type="NCBIfam" id="NF005559">
    <property type="entry name" value="PRK07231.1"/>
    <property type="match status" value="1"/>
</dbReference>
<dbReference type="RefSeq" id="WP_048513858.1">
    <property type="nucleotide sequence ID" value="NZ_FUXD01000015.1"/>
</dbReference>
<dbReference type="CDD" id="cd05233">
    <property type="entry name" value="SDR_c"/>
    <property type="match status" value="1"/>
</dbReference>
<dbReference type="AlphaFoldDB" id="A0A0J6WXE3"/>
<dbReference type="SMART" id="SM00822">
    <property type="entry name" value="PKS_KR"/>
    <property type="match status" value="1"/>
</dbReference>
<dbReference type="PATRIC" id="fig|1122219.3.peg.534"/>
<keyword evidence="5" id="KW-1185">Reference proteome</keyword>